<accession>A0A840S042</accession>
<organism evidence="2 3">
    <name type="scientific">Inhella inkyongensis</name>
    <dbReference type="NCBI Taxonomy" id="392593"/>
    <lineage>
        <taxon>Bacteria</taxon>
        <taxon>Pseudomonadati</taxon>
        <taxon>Pseudomonadota</taxon>
        <taxon>Betaproteobacteria</taxon>
        <taxon>Burkholderiales</taxon>
        <taxon>Sphaerotilaceae</taxon>
        <taxon>Inhella</taxon>
    </lineage>
</organism>
<dbReference type="Gene3D" id="1.10.260.40">
    <property type="entry name" value="lambda repressor-like DNA-binding domains"/>
    <property type="match status" value="1"/>
</dbReference>
<dbReference type="PROSITE" id="PS50943">
    <property type="entry name" value="HTH_CROC1"/>
    <property type="match status" value="1"/>
</dbReference>
<dbReference type="OrthoDB" id="7011085at2"/>
<gene>
    <name evidence="2" type="ORF">HNQ51_001741</name>
</gene>
<evidence type="ECO:0000313" key="2">
    <source>
        <dbReference type="EMBL" id="MBB5204427.1"/>
    </source>
</evidence>
<dbReference type="AlphaFoldDB" id="A0A840S042"/>
<evidence type="ECO:0000259" key="1">
    <source>
        <dbReference type="PROSITE" id="PS50943"/>
    </source>
</evidence>
<dbReference type="SUPFAM" id="SSF47413">
    <property type="entry name" value="lambda repressor-like DNA-binding domains"/>
    <property type="match status" value="1"/>
</dbReference>
<dbReference type="SMART" id="SM00530">
    <property type="entry name" value="HTH_XRE"/>
    <property type="match status" value="1"/>
</dbReference>
<keyword evidence="3" id="KW-1185">Reference proteome</keyword>
<sequence>MNPNESLFSAGMRIRDLRGDMPQTEFAERLGVDRKSVAGWEADKRLPDGSSLLKLVTEFGADVNYLLTGSRDPAGAKLDAAEQVLLDSYRRCNAQARQNLIQTAALFAAGLGAGSPAGAGGMSNSGAHTVQVGGGANVNVNAPVYGGVAGRNINNRGETPGGRKK</sequence>
<dbReference type="InterPro" id="IPR010982">
    <property type="entry name" value="Lambda_DNA-bd_dom_sf"/>
</dbReference>
<protein>
    <submittedName>
        <fullName evidence="2">Transcriptional regulator with XRE-family HTH domain</fullName>
    </submittedName>
</protein>
<dbReference type="Proteomes" id="UP000554837">
    <property type="component" value="Unassembled WGS sequence"/>
</dbReference>
<evidence type="ECO:0000313" key="3">
    <source>
        <dbReference type="Proteomes" id="UP000554837"/>
    </source>
</evidence>
<dbReference type="CDD" id="cd00093">
    <property type="entry name" value="HTH_XRE"/>
    <property type="match status" value="1"/>
</dbReference>
<dbReference type="RefSeq" id="WP_138855896.1">
    <property type="nucleotide sequence ID" value="NZ_CP040709.1"/>
</dbReference>
<proteinExistence type="predicted"/>
<feature type="domain" description="HTH cro/C1-type" evidence="1">
    <location>
        <begin position="21"/>
        <end position="66"/>
    </location>
</feature>
<dbReference type="Pfam" id="PF01381">
    <property type="entry name" value="HTH_3"/>
    <property type="match status" value="1"/>
</dbReference>
<name>A0A840S042_9BURK</name>
<dbReference type="InterPro" id="IPR001387">
    <property type="entry name" value="Cro/C1-type_HTH"/>
</dbReference>
<dbReference type="EMBL" id="JACHHO010000002">
    <property type="protein sequence ID" value="MBB5204427.1"/>
    <property type="molecule type" value="Genomic_DNA"/>
</dbReference>
<comment type="caution">
    <text evidence="2">The sequence shown here is derived from an EMBL/GenBank/DDBJ whole genome shotgun (WGS) entry which is preliminary data.</text>
</comment>
<reference evidence="2 3" key="1">
    <citation type="submission" date="2020-08" db="EMBL/GenBank/DDBJ databases">
        <title>Genomic Encyclopedia of Type Strains, Phase IV (KMG-IV): sequencing the most valuable type-strain genomes for metagenomic binning, comparative biology and taxonomic classification.</title>
        <authorList>
            <person name="Goeker M."/>
        </authorList>
    </citation>
    <scope>NUCLEOTIDE SEQUENCE [LARGE SCALE GENOMIC DNA]</scope>
    <source>
        <strain evidence="2 3">DSM 23958</strain>
    </source>
</reference>
<dbReference type="GO" id="GO:0003677">
    <property type="term" value="F:DNA binding"/>
    <property type="evidence" value="ECO:0007669"/>
    <property type="project" value="InterPro"/>
</dbReference>